<reference evidence="1 2" key="1">
    <citation type="submission" date="2020-02" db="EMBL/GenBank/DDBJ databases">
        <title>Pelistega sp. NLN82 were isolated from wild rodents of the Hainan Island.</title>
        <authorList>
            <person name="Niu N."/>
            <person name="Zhou J."/>
        </authorList>
    </citation>
    <scope>NUCLEOTIDE SEQUENCE [LARGE SCALE GENOMIC DNA]</scope>
    <source>
        <strain evidence="1 2">NLN82</strain>
    </source>
</reference>
<comment type="caution">
    <text evidence="1">The sequence shown here is derived from an EMBL/GenBank/DDBJ whole genome shotgun (WGS) entry which is preliminary data.</text>
</comment>
<dbReference type="AlphaFoldDB" id="A0A6L9Y3L9"/>
<proteinExistence type="predicted"/>
<accession>A0A6L9Y3L9</accession>
<sequence>MFLNQLDTDPKKNLFLSLATLVMMVSGSSTHHEGGSTSIEELEKIKESFSPQDTVLKQLFNNIQEKEGYMLKEYMQELNHHSWLREKAWIEGDYMEAFTDSEDNHIGLIHLLKEAITKAMTEHITFEETESDKNLPYMLRSGVRLHILKNVASTIIHQYKLS</sequence>
<dbReference type="EMBL" id="JAAGYR010000002">
    <property type="protein sequence ID" value="NEN75012.1"/>
    <property type="molecule type" value="Genomic_DNA"/>
</dbReference>
<evidence type="ECO:0000313" key="1">
    <source>
        <dbReference type="EMBL" id="NEN75012.1"/>
    </source>
</evidence>
<dbReference type="RefSeq" id="WP_163763773.1">
    <property type="nucleotide sequence ID" value="NZ_JAAGYR010000002.1"/>
</dbReference>
<name>A0A6L9Y3L9_9BURK</name>
<evidence type="ECO:0000313" key="2">
    <source>
        <dbReference type="Proteomes" id="UP000477651"/>
    </source>
</evidence>
<keyword evidence="2" id="KW-1185">Reference proteome</keyword>
<gene>
    <name evidence="1" type="ORF">F9B74_01535</name>
</gene>
<dbReference type="Proteomes" id="UP000477651">
    <property type="component" value="Unassembled WGS sequence"/>
</dbReference>
<organism evidence="1 2">
    <name type="scientific">Pelistega ratti</name>
    <dbReference type="NCBI Taxonomy" id="2652177"/>
    <lineage>
        <taxon>Bacteria</taxon>
        <taxon>Pseudomonadati</taxon>
        <taxon>Pseudomonadota</taxon>
        <taxon>Betaproteobacteria</taxon>
        <taxon>Burkholderiales</taxon>
        <taxon>Alcaligenaceae</taxon>
        <taxon>Pelistega</taxon>
    </lineage>
</organism>
<protein>
    <submittedName>
        <fullName evidence="1">Uncharacterized protein</fullName>
    </submittedName>
</protein>